<accession>A0A0C9USU5</accession>
<feature type="compositionally biased region" description="Acidic residues" evidence="1">
    <location>
        <begin position="206"/>
        <end position="219"/>
    </location>
</feature>
<dbReference type="Gene3D" id="3.10.280.10">
    <property type="entry name" value="Mitochondrial glycoprotein"/>
    <property type="match status" value="1"/>
</dbReference>
<feature type="region of interest" description="Disordered" evidence="1">
    <location>
        <begin position="202"/>
        <end position="237"/>
    </location>
</feature>
<dbReference type="GO" id="GO:0005759">
    <property type="term" value="C:mitochondrial matrix"/>
    <property type="evidence" value="ECO:0007669"/>
    <property type="project" value="InterPro"/>
</dbReference>
<dbReference type="EMBL" id="KN837165">
    <property type="protein sequence ID" value="KIJ37894.1"/>
    <property type="molecule type" value="Genomic_DNA"/>
</dbReference>
<dbReference type="PANTHER" id="PTHR10826">
    <property type="entry name" value="COMPLEMENT COMPONENT 1"/>
    <property type="match status" value="1"/>
</dbReference>
<sequence length="354" mass="39632">MIQGGASGWLRQEFRELEMLDEITRLQIGGILHPTVKGELRTALIISYHKWRGLKALPAHIHKALKINNGWEDYYRNNLDDQSITDTIEEVGEMPQNNKKQKAEYENEQVISLYCGNACAKRAGAPLPNLGGLVKRAKDLDLPQLLAQEAQLEKVKHNPVEPQSINSLVKGGVWRLESKEGTTDVLLTWKYNNEEIRVNFNTAELDPFEPDEDSDDEDNNQGGFAPQEDDNEFNNETAPQPIECRISNAKPCGGALLINGYVWSNKLSILKISYIKDARLVSEDTAEADNKILASGVGPEFESLPKRIQEEFGKYLDDCGIDSTLVQAINGFIKSKMQKEALGWFEAVQAFVAT</sequence>
<dbReference type="HOGENOM" id="CLU_783403_0_0_1"/>
<dbReference type="Proteomes" id="UP000054279">
    <property type="component" value="Unassembled WGS sequence"/>
</dbReference>
<dbReference type="Pfam" id="PF02330">
    <property type="entry name" value="MAM33"/>
    <property type="match status" value="1"/>
</dbReference>
<keyword evidence="3" id="KW-1185">Reference proteome</keyword>
<proteinExistence type="predicted"/>
<name>A0A0C9USU5_SPHS4</name>
<dbReference type="GO" id="GO:0042256">
    <property type="term" value="P:cytosolic ribosome assembly"/>
    <property type="evidence" value="ECO:0007669"/>
    <property type="project" value="TreeGrafter"/>
</dbReference>
<protein>
    <submittedName>
        <fullName evidence="2">Uncharacterized protein</fullName>
    </submittedName>
</protein>
<evidence type="ECO:0000313" key="3">
    <source>
        <dbReference type="Proteomes" id="UP000054279"/>
    </source>
</evidence>
<reference evidence="2 3" key="1">
    <citation type="submission" date="2014-06" db="EMBL/GenBank/DDBJ databases">
        <title>Evolutionary Origins and Diversification of the Mycorrhizal Mutualists.</title>
        <authorList>
            <consortium name="DOE Joint Genome Institute"/>
            <consortium name="Mycorrhizal Genomics Consortium"/>
            <person name="Kohler A."/>
            <person name="Kuo A."/>
            <person name="Nagy L.G."/>
            <person name="Floudas D."/>
            <person name="Copeland A."/>
            <person name="Barry K.W."/>
            <person name="Cichocki N."/>
            <person name="Veneault-Fourrey C."/>
            <person name="LaButti K."/>
            <person name="Lindquist E.A."/>
            <person name="Lipzen A."/>
            <person name="Lundell T."/>
            <person name="Morin E."/>
            <person name="Murat C."/>
            <person name="Riley R."/>
            <person name="Ohm R."/>
            <person name="Sun H."/>
            <person name="Tunlid A."/>
            <person name="Henrissat B."/>
            <person name="Grigoriev I.V."/>
            <person name="Hibbett D.S."/>
            <person name="Martin F."/>
        </authorList>
    </citation>
    <scope>NUCLEOTIDE SEQUENCE [LARGE SCALE GENOMIC DNA]</scope>
    <source>
        <strain evidence="2 3">SS14</strain>
    </source>
</reference>
<dbReference type="PANTHER" id="PTHR10826:SF1">
    <property type="entry name" value="COMPLEMENT COMPONENT 1 Q SUBCOMPONENT-BINDING PROTEIN, MITOCHONDRIAL"/>
    <property type="match status" value="1"/>
</dbReference>
<dbReference type="AlphaFoldDB" id="A0A0C9USU5"/>
<dbReference type="OrthoDB" id="278212at2759"/>
<evidence type="ECO:0000313" key="2">
    <source>
        <dbReference type="EMBL" id="KIJ37894.1"/>
    </source>
</evidence>
<dbReference type="SUPFAM" id="SSF54529">
    <property type="entry name" value="Mitochondrial glycoprotein MAM33-like"/>
    <property type="match status" value="1"/>
</dbReference>
<dbReference type="InterPro" id="IPR003428">
    <property type="entry name" value="MAM33"/>
</dbReference>
<evidence type="ECO:0000256" key="1">
    <source>
        <dbReference type="SAM" id="MobiDB-lite"/>
    </source>
</evidence>
<dbReference type="InterPro" id="IPR036561">
    <property type="entry name" value="MAM33_sf"/>
</dbReference>
<gene>
    <name evidence="2" type="ORF">M422DRAFT_259507</name>
</gene>
<organism evidence="2 3">
    <name type="scientific">Sphaerobolus stellatus (strain SS14)</name>
    <dbReference type="NCBI Taxonomy" id="990650"/>
    <lineage>
        <taxon>Eukaryota</taxon>
        <taxon>Fungi</taxon>
        <taxon>Dikarya</taxon>
        <taxon>Basidiomycota</taxon>
        <taxon>Agaricomycotina</taxon>
        <taxon>Agaricomycetes</taxon>
        <taxon>Phallomycetidae</taxon>
        <taxon>Geastrales</taxon>
        <taxon>Sphaerobolaceae</taxon>
        <taxon>Sphaerobolus</taxon>
    </lineage>
</organism>